<organism evidence="1 2">
    <name type="scientific">Rubrobacter marinus</name>
    <dbReference type="NCBI Taxonomy" id="2653852"/>
    <lineage>
        <taxon>Bacteria</taxon>
        <taxon>Bacillati</taxon>
        <taxon>Actinomycetota</taxon>
        <taxon>Rubrobacteria</taxon>
        <taxon>Rubrobacterales</taxon>
        <taxon>Rubrobacteraceae</taxon>
        <taxon>Rubrobacter</taxon>
    </lineage>
</organism>
<dbReference type="Proteomes" id="UP000502706">
    <property type="component" value="Chromosome"/>
</dbReference>
<sequence length="224" mass="23037">MIPIDESGVLLREAQSANSAPSSLHWKAEFASLEEKAKAAVLSLVGPEGRYRRSSRGGVVAVPDPDGLGELRGAVRTGGGGGQPLAGHAHARGPDAVEVGVAVGVRGHRPIADQVVGLPVKPPLAVTGGIGLVAGEELDGELRVGGTVEPALHTAQVSRAGGDRRDLRVILQAVGAGITVTRIVGVTPASARPAAKSIPNPPLEWTLFERMVVFGSWTATPQKY</sequence>
<proteinExistence type="predicted"/>
<protein>
    <submittedName>
        <fullName evidence="1">Uncharacterized protein</fullName>
    </submittedName>
</protein>
<gene>
    <name evidence="1" type="ORF">GBA65_03435</name>
</gene>
<dbReference type="KEGG" id="rmar:GBA65_03435"/>
<reference evidence="1 2" key="1">
    <citation type="submission" date="2019-10" db="EMBL/GenBank/DDBJ databases">
        <title>Rubrobacter sp nov SCSIO 52915 isolated from a deep-sea sediment in the South China Sea.</title>
        <authorList>
            <person name="Chen R.W."/>
        </authorList>
    </citation>
    <scope>NUCLEOTIDE SEQUENCE [LARGE SCALE GENOMIC DNA]</scope>
    <source>
        <strain evidence="1 2">SCSIO 52915</strain>
    </source>
</reference>
<keyword evidence="2" id="KW-1185">Reference proteome</keyword>
<dbReference type="EMBL" id="CP045121">
    <property type="protein sequence ID" value="QIN77722.1"/>
    <property type="molecule type" value="Genomic_DNA"/>
</dbReference>
<dbReference type="AlphaFoldDB" id="A0A6G8PUD1"/>
<accession>A0A6G8PUD1</accession>
<dbReference type="RefSeq" id="WP_166395400.1">
    <property type="nucleotide sequence ID" value="NZ_CP045121.1"/>
</dbReference>
<evidence type="ECO:0000313" key="1">
    <source>
        <dbReference type="EMBL" id="QIN77722.1"/>
    </source>
</evidence>
<name>A0A6G8PUD1_9ACTN</name>
<evidence type="ECO:0000313" key="2">
    <source>
        <dbReference type="Proteomes" id="UP000502706"/>
    </source>
</evidence>